<feature type="binding site" evidence="7">
    <location>
        <position position="219"/>
    </location>
    <ligand>
        <name>L-glutamate</name>
        <dbReference type="ChEBI" id="CHEBI:29985"/>
    </ligand>
</feature>
<accession>A0ABD7V2S9</accession>
<dbReference type="Pfam" id="PF00749">
    <property type="entry name" value="tRNA-synt_1c"/>
    <property type="match status" value="1"/>
</dbReference>
<dbReference type="NCBIfam" id="TIGR03838">
    <property type="entry name" value="queuosine_YadB"/>
    <property type="match status" value="1"/>
</dbReference>
<dbReference type="Gene3D" id="3.40.50.620">
    <property type="entry name" value="HUPs"/>
    <property type="match status" value="1"/>
</dbReference>
<dbReference type="NCBIfam" id="NF004314">
    <property type="entry name" value="PRK05710.1-3"/>
    <property type="match status" value="1"/>
</dbReference>
<dbReference type="Proteomes" id="UP000360750">
    <property type="component" value="Unassembled WGS sequence"/>
</dbReference>
<evidence type="ECO:0000256" key="7">
    <source>
        <dbReference type="HAMAP-Rule" id="MF_01428"/>
    </source>
</evidence>
<evidence type="ECO:0000313" key="10">
    <source>
        <dbReference type="EMBL" id="VFA88633.1"/>
    </source>
</evidence>
<dbReference type="SUPFAM" id="SSF52374">
    <property type="entry name" value="Nucleotidylyl transferase"/>
    <property type="match status" value="1"/>
</dbReference>
<dbReference type="AlphaFoldDB" id="A0ABD7V2S9"/>
<feature type="binding site" evidence="7">
    <location>
        <position position="278"/>
    </location>
    <ligand>
        <name>ATP</name>
        <dbReference type="ChEBI" id="CHEBI:30616"/>
    </ligand>
</feature>
<comment type="cofactor">
    <cofactor evidence="7">
        <name>Zn(2+)</name>
        <dbReference type="ChEBI" id="CHEBI:29105"/>
    </cofactor>
    <text evidence="7">Binds 1 zinc ion per subunit.</text>
</comment>
<dbReference type="EC" id="6.1.1.-" evidence="7"/>
<feature type="binding site" evidence="7">
    <location>
        <position position="237"/>
    </location>
    <ligand>
        <name>L-glutamate</name>
        <dbReference type="ChEBI" id="CHEBI:29985"/>
    </ligand>
</feature>
<keyword evidence="4 7" id="KW-0862">Zinc</keyword>
<protein>
    <recommendedName>
        <fullName evidence="7">Glutamyl-Q tRNA(Asp) synthetase</fullName>
        <shortName evidence="7">Glu-Q-RSs</shortName>
        <ecNumber evidence="7">6.1.1.-</ecNumber>
    </recommendedName>
</protein>
<gene>
    <name evidence="10" type="primary">gltX_2</name>
    <name evidence="7" type="synonym">gluQ</name>
    <name evidence="10" type="ORF">NCTC8139_02183</name>
</gene>
<dbReference type="PRINTS" id="PR00987">
    <property type="entry name" value="TRNASYNTHGLU"/>
</dbReference>
<keyword evidence="1 7" id="KW-0436">Ligase</keyword>
<evidence type="ECO:0000256" key="2">
    <source>
        <dbReference type="ARBA" id="ARBA00022723"/>
    </source>
</evidence>
<feature type="binding site" evidence="7">
    <location>
        <position position="158"/>
    </location>
    <ligand>
        <name>Zn(2+)</name>
        <dbReference type="ChEBI" id="CHEBI:29105"/>
    </ligand>
</feature>
<organism evidence="10 11">
    <name type="scientific">Gordonia paraffinivorans</name>
    <dbReference type="NCBI Taxonomy" id="175628"/>
    <lineage>
        <taxon>Bacteria</taxon>
        <taxon>Bacillati</taxon>
        <taxon>Actinomycetota</taxon>
        <taxon>Actinomycetes</taxon>
        <taxon>Mycobacteriales</taxon>
        <taxon>Gordoniaceae</taxon>
        <taxon>Gordonia</taxon>
    </lineage>
</organism>
<dbReference type="NCBIfam" id="NF004315">
    <property type="entry name" value="PRK05710.1-4"/>
    <property type="match status" value="1"/>
</dbReference>
<dbReference type="EMBL" id="CAACYD010000006">
    <property type="protein sequence ID" value="VFA88633.1"/>
    <property type="molecule type" value="Genomic_DNA"/>
</dbReference>
<sequence>MVMLGWVHREGQTGEAPVSHRPTRARRIRCLRSGTLDAMSTQHAAGRYAPSPSGDLHVGNLRTAVLAWLFARTTGRRFLIRMENLDRAVDGADRRQLDDLAALGLDWEEPVVYQTDRRAIYAEIIDELRSAGRTFECFCTRREILEAPSAPHAPQGAYPGTCRDLTDAQRAEKIAAGRPPAVRIRAETSEFTVTDLLHGSYTGMVDDFVIQRNDGTPAYNLAVVVDDAAQGVDQVVRGDDLLSSAPRQAYLATLLGATPPTYAHVPMVLNPEHVRLSKRDGAVTLADLAARGVSSERVLAHIARSLGLAAPGEVADLPTLAERFDPAALPRTPWILHPGEWD</sequence>
<dbReference type="PANTHER" id="PTHR43311">
    <property type="entry name" value="GLUTAMATE--TRNA LIGASE"/>
    <property type="match status" value="1"/>
</dbReference>
<keyword evidence="6 7" id="KW-0030">Aminoacyl-tRNA synthetase</keyword>
<keyword evidence="5 7" id="KW-0067">ATP-binding</keyword>
<evidence type="ECO:0000256" key="5">
    <source>
        <dbReference type="ARBA" id="ARBA00022840"/>
    </source>
</evidence>
<evidence type="ECO:0000259" key="9">
    <source>
        <dbReference type="Pfam" id="PF00749"/>
    </source>
</evidence>
<keyword evidence="2 7" id="KW-0479">Metal-binding</keyword>
<evidence type="ECO:0000313" key="11">
    <source>
        <dbReference type="Proteomes" id="UP000360750"/>
    </source>
</evidence>
<feature type="binding site" evidence="7">
    <location>
        <position position="162"/>
    </location>
    <ligand>
        <name>Zn(2+)</name>
        <dbReference type="ChEBI" id="CHEBI:29105"/>
    </ligand>
</feature>
<dbReference type="InterPro" id="IPR022380">
    <property type="entry name" value="Glu-Q_tRNA(Asp)_Synthase"/>
</dbReference>
<comment type="function">
    <text evidence="7">Catalyzes the tRNA-independent activation of glutamate in presence of ATP and the subsequent transfer of glutamate onto a tRNA(Asp). Glutamate is transferred on the 2-amino-5-(4,5-dihydroxy-2-cyclopenten-1-yl) moiety of the queuosine in the wobble position of the QUC anticodon.</text>
</comment>
<feature type="binding site" evidence="7">
    <location>
        <position position="83"/>
    </location>
    <ligand>
        <name>L-glutamate</name>
        <dbReference type="ChEBI" id="CHEBI:29985"/>
    </ligand>
</feature>
<dbReference type="GO" id="GO:0006412">
    <property type="term" value="P:translation"/>
    <property type="evidence" value="ECO:0007669"/>
    <property type="project" value="UniProtKB-KW"/>
</dbReference>
<dbReference type="HAMAP" id="MF_01428">
    <property type="entry name" value="Glu_Q_tRNA_synth"/>
    <property type="match status" value="1"/>
</dbReference>
<dbReference type="InterPro" id="IPR014729">
    <property type="entry name" value="Rossmann-like_a/b/a_fold"/>
</dbReference>
<evidence type="ECO:0000256" key="1">
    <source>
        <dbReference type="ARBA" id="ARBA00022598"/>
    </source>
</evidence>
<dbReference type="GO" id="GO:0005524">
    <property type="term" value="F:ATP binding"/>
    <property type="evidence" value="ECO:0007669"/>
    <property type="project" value="UniProtKB-KW"/>
</dbReference>
<dbReference type="GO" id="GO:0008270">
    <property type="term" value="F:zinc ion binding"/>
    <property type="evidence" value="ECO:0007669"/>
    <property type="project" value="UniProtKB-UniRule"/>
</dbReference>
<dbReference type="InterPro" id="IPR049940">
    <property type="entry name" value="GluQ/Sye"/>
</dbReference>
<feature type="binding site" evidence="7">
    <location>
        <begin position="47"/>
        <end position="51"/>
    </location>
    <ligand>
        <name>L-glutamate</name>
        <dbReference type="ChEBI" id="CHEBI:29985"/>
    </ligand>
</feature>
<keyword evidence="3 7" id="KW-0547">Nucleotide-binding</keyword>
<feature type="domain" description="Glutamyl/glutaminyl-tRNA synthetase class Ib catalytic" evidence="9">
    <location>
        <begin position="47"/>
        <end position="304"/>
    </location>
</feature>
<feature type="short sequence motif" description="'HIGH' region" evidence="7">
    <location>
        <begin position="50"/>
        <end position="60"/>
    </location>
</feature>
<dbReference type="InterPro" id="IPR020058">
    <property type="entry name" value="Glu/Gln-tRNA-synth_Ib_cat-dom"/>
</dbReference>
<dbReference type="InterPro" id="IPR000924">
    <property type="entry name" value="Glu/Gln-tRNA-synth"/>
</dbReference>
<dbReference type="InterPro" id="IPR001412">
    <property type="entry name" value="aa-tRNA-synth_I_CS"/>
</dbReference>
<evidence type="ECO:0000256" key="6">
    <source>
        <dbReference type="ARBA" id="ARBA00023146"/>
    </source>
</evidence>
<feature type="binding site" evidence="7">
    <location>
        <position position="137"/>
    </location>
    <ligand>
        <name>Zn(2+)</name>
        <dbReference type="ChEBI" id="CHEBI:29105"/>
    </ligand>
</feature>
<reference evidence="10 11" key="1">
    <citation type="submission" date="2019-02" db="EMBL/GenBank/DDBJ databases">
        <authorList>
            <consortium name="Pathogen Informatics"/>
        </authorList>
    </citation>
    <scope>NUCLEOTIDE SEQUENCE [LARGE SCALE GENOMIC DNA]</scope>
    <source>
        <strain evidence="10 11">3012STDY6756503</strain>
    </source>
</reference>
<comment type="caution">
    <text evidence="10">The sequence shown here is derived from an EMBL/GenBank/DDBJ whole genome shotgun (WGS) entry which is preliminary data.</text>
</comment>
<feature type="short sequence motif" description="'KMSKS' region" evidence="7">
    <location>
        <begin position="275"/>
        <end position="279"/>
    </location>
</feature>
<evidence type="ECO:0000256" key="4">
    <source>
        <dbReference type="ARBA" id="ARBA00022833"/>
    </source>
</evidence>
<proteinExistence type="inferred from homology"/>
<name>A0ABD7V2S9_9ACTN</name>
<feature type="binding site" evidence="7">
    <location>
        <position position="139"/>
    </location>
    <ligand>
        <name>Zn(2+)</name>
        <dbReference type="ChEBI" id="CHEBI:29105"/>
    </ligand>
</feature>
<dbReference type="GO" id="GO:0004812">
    <property type="term" value="F:aminoacyl-tRNA ligase activity"/>
    <property type="evidence" value="ECO:0007669"/>
    <property type="project" value="UniProtKB-UniRule"/>
</dbReference>
<dbReference type="PANTHER" id="PTHR43311:SF1">
    <property type="entry name" value="GLUTAMYL-Q TRNA(ASP) SYNTHETASE"/>
    <property type="match status" value="1"/>
</dbReference>
<evidence type="ECO:0000256" key="3">
    <source>
        <dbReference type="ARBA" id="ARBA00022741"/>
    </source>
</evidence>
<comment type="similarity">
    <text evidence="7">Belongs to the class-I aminoacyl-tRNA synthetase family. GluQ subfamily.</text>
</comment>
<evidence type="ECO:0000256" key="8">
    <source>
        <dbReference type="RuleBase" id="RU363037"/>
    </source>
</evidence>
<dbReference type="PROSITE" id="PS00178">
    <property type="entry name" value="AA_TRNA_LIGASE_I"/>
    <property type="match status" value="1"/>
</dbReference>
<keyword evidence="8" id="KW-0648">Protein biosynthesis</keyword>